<proteinExistence type="predicted"/>
<organism evidence="1 2">
    <name type="scientific">Mesorhizobium alhagi CCNWXJ12-2</name>
    <dbReference type="NCBI Taxonomy" id="1107882"/>
    <lineage>
        <taxon>Bacteria</taxon>
        <taxon>Pseudomonadati</taxon>
        <taxon>Pseudomonadota</taxon>
        <taxon>Alphaproteobacteria</taxon>
        <taxon>Hyphomicrobiales</taxon>
        <taxon>Phyllobacteriaceae</taxon>
        <taxon>Allomesorhizobium</taxon>
    </lineage>
</organism>
<dbReference type="InterPro" id="IPR036390">
    <property type="entry name" value="WH_DNA-bd_sf"/>
</dbReference>
<reference evidence="1 2" key="1">
    <citation type="journal article" date="2012" name="J. Bacteriol.">
        <title>Draft Genome Sequence of Mesorhizobium alhagi CCNWXJ12-2T, a Novel Salt-Resistant Species Isolated from the Desert of Northwestern China.</title>
        <authorList>
            <person name="Zhou M."/>
            <person name="Chen W."/>
            <person name="Chen H."/>
            <person name="Wei G."/>
        </authorList>
    </citation>
    <scope>NUCLEOTIDE SEQUENCE [LARGE SCALE GENOMIC DNA]</scope>
    <source>
        <strain evidence="1 2">CCNWXJ12-2</strain>
    </source>
</reference>
<dbReference type="SUPFAM" id="SSF46785">
    <property type="entry name" value="Winged helix' DNA-binding domain"/>
    <property type="match status" value="1"/>
</dbReference>
<accession>H0HQW0</accession>
<dbReference type="AlphaFoldDB" id="H0HQW0"/>
<dbReference type="Proteomes" id="UP000003250">
    <property type="component" value="Unassembled WGS sequence"/>
</dbReference>
<dbReference type="RefSeq" id="WP_008836170.1">
    <property type="nucleotide sequence ID" value="NZ_AHAM01000096.1"/>
</dbReference>
<name>H0HQW0_9HYPH</name>
<dbReference type="Gene3D" id="1.10.10.10">
    <property type="entry name" value="Winged helix-like DNA-binding domain superfamily/Winged helix DNA-binding domain"/>
    <property type="match status" value="1"/>
</dbReference>
<gene>
    <name evidence="1" type="ORF">MAXJ12_12702</name>
</gene>
<evidence type="ECO:0000313" key="1">
    <source>
        <dbReference type="EMBL" id="EHK56924.1"/>
    </source>
</evidence>
<protein>
    <submittedName>
        <fullName evidence="1">Uncharacterized protein</fullName>
    </submittedName>
</protein>
<dbReference type="EMBL" id="AHAM01000096">
    <property type="protein sequence ID" value="EHK56924.1"/>
    <property type="molecule type" value="Genomic_DNA"/>
</dbReference>
<evidence type="ECO:0000313" key="2">
    <source>
        <dbReference type="Proteomes" id="UP000003250"/>
    </source>
</evidence>
<dbReference type="PATRIC" id="fig|1107882.3.peg.2488"/>
<dbReference type="InterPro" id="IPR036388">
    <property type="entry name" value="WH-like_DNA-bd_sf"/>
</dbReference>
<sequence>MSAARKRAEPMHVALPGALSEEIRQAAKRRGDAPTSLAAAILFRVFGERKVEDLLRQTAAEQIAPGQARDASGLTKLQRGVVYMIGLHAEADGFCRLSPDNLSYLLSMSSGSVLHGVIASLERKGVVERGCRLSGRATPWGLTAAGKAIFRTLAGTEAEGGEA</sequence>
<dbReference type="OrthoDB" id="8468817at2"/>
<keyword evidence="2" id="KW-1185">Reference proteome</keyword>